<organism evidence="6 7">
    <name type="scientific">Brachionus calyciflorus</name>
    <dbReference type="NCBI Taxonomy" id="104777"/>
    <lineage>
        <taxon>Eukaryota</taxon>
        <taxon>Metazoa</taxon>
        <taxon>Spiralia</taxon>
        <taxon>Gnathifera</taxon>
        <taxon>Rotifera</taxon>
        <taxon>Eurotatoria</taxon>
        <taxon>Monogononta</taxon>
        <taxon>Pseudotrocha</taxon>
        <taxon>Ploima</taxon>
        <taxon>Brachionidae</taxon>
        <taxon>Brachionus</taxon>
    </lineage>
</organism>
<accession>A0A814PZY5</accession>
<protein>
    <recommendedName>
        <fullName evidence="5">MANSC domain-containing protein</fullName>
    </recommendedName>
</protein>
<feature type="domain" description="MANSC" evidence="5">
    <location>
        <begin position="52"/>
        <end position="98"/>
    </location>
</feature>
<keyword evidence="4" id="KW-0732">Signal</keyword>
<evidence type="ECO:0000256" key="4">
    <source>
        <dbReference type="SAM" id="SignalP"/>
    </source>
</evidence>
<evidence type="ECO:0000259" key="5">
    <source>
        <dbReference type="Pfam" id="PF07502"/>
    </source>
</evidence>
<feature type="signal peptide" evidence="4">
    <location>
        <begin position="1"/>
        <end position="18"/>
    </location>
</feature>
<reference evidence="6" key="1">
    <citation type="submission" date="2021-02" db="EMBL/GenBank/DDBJ databases">
        <authorList>
            <person name="Nowell W R."/>
        </authorList>
    </citation>
    <scope>NUCLEOTIDE SEQUENCE</scope>
    <source>
        <strain evidence="6">Ploen Becks lab</strain>
    </source>
</reference>
<dbReference type="Pfam" id="PF07502">
    <property type="entry name" value="MANEC"/>
    <property type="match status" value="1"/>
</dbReference>
<dbReference type="InterPro" id="IPR013980">
    <property type="entry name" value="MANSC_dom"/>
</dbReference>
<dbReference type="Proteomes" id="UP000663879">
    <property type="component" value="Unassembled WGS sequence"/>
</dbReference>
<keyword evidence="3" id="KW-0325">Glycoprotein</keyword>
<name>A0A814PZY5_9BILA</name>
<proteinExistence type="predicted"/>
<dbReference type="GO" id="GO:0016020">
    <property type="term" value="C:membrane"/>
    <property type="evidence" value="ECO:0007669"/>
    <property type="project" value="UniProtKB-SubCell"/>
</dbReference>
<evidence type="ECO:0000313" key="6">
    <source>
        <dbReference type="EMBL" id="CAF1112750.1"/>
    </source>
</evidence>
<comment type="caution">
    <text evidence="6">The sequence shown here is derived from an EMBL/GenBank/DDBJ whole genome shotgun (WGS) entry which is preliminary data.</text>
</comment>
<sequence length="391" mass="45160">MRKILLFIFISLIPLIRTKEICDPLRTENDFPQGSLSRNTKILTGMLDFKPVANATSLRECILSCCQDKKCNFAFLKDSTNCFLITCSDTEENSCQIGQNLKKLPTDPVDYLVLIKPIQKSNIESLIRKEKEDLNAFFASQSFENQCSPNENTCEENEKCLFNKLNNVYECVCPREFGFYKIDGVCREYLPDTNGCELYIDKCPKDEECLAKNEVSKHGTCQCKINYRRNLDTFICEPVDNRQTKSPKNNRKRPIVTQEMITSDPDDTFWKNLLAQLGIMENKNKQKYESTTQQMTTTTTKITDPPKIFTSNLQANAGFDLNVYYPSRMCTLNGSLTSFLQEKIITRWEWIKDSSSPAFGVSFLKLTLCIYNLQKETFQKISILLKHYDFF</sequence>
<dbReference type="AlphaFoldDB" id="A0A814PZY5"/>
<evidence type="ECO:0000256" key="3">
    <source>
        <dbReference type="ARBA" id="ARBA00023180"/>
    </source>
</evidence>
<dbReference type="OrthoDB" id="536372at2759"/>
<keyword evidence="7" id="KW-1185">Reference proteome</keyword>
<gene>
    <name evidence="6" type="ORF">OXX778_LOCUS21693</name>
</gene>
<keyword evidence="2" id="KW-0472">Membrane</keyword>
<comment type="subcellular location">
    <subcellularLocation>
        <location evidence="1">Membrane</location>
    </subcellularLocation>
</comment>
<dbReference type="EMBL" id="CAJNOC010008257">
    <property type="protein sequence ID" value="CAF1112750.1"/>
    <property type="molecule type" value="Genomic_DNA"/>
</dbReference>
<evidence type="ECO:0000256" key="1">
    <source>
        <dbReference type="ARBA" id="ARBA00004370"/>
    </source>
</evidence>
<evidence type="ECO:0000313" key="7">
    <source>
        <dbReference type="Proteomes" id="UP000663879"/>
    </source>
</evidence>
<evidence type="ECO:0000256" key="2">
    <source>
        <dbReference type="ARBA" id="ARBA00023136"/>
    </source>
</evidence>
<feature type="chain" id="PRO_5032505973" description="MANSC domain-containing protein" evidence="4">
    <location>
        <begin position="19"/>
        <end position="391"/>
    </location>
</feature>